<evidence type="ECO:0000259" key="2">
    <source>
        <dbReference type="Pfam" id="PF13802"/>
    </source>
</evidence>
<evidence type="ECO:0000313" key="3">
    <source>
        <dbReference type="EMBL" id="MCL7033697.1"/>
    </source>
</evidence>
<reference evidence="3" key="1">
    <citation type="submission" date="2022-03" db="EMBL/GenBank/DDBJ databases">
        <title>A functionally conserved STORR gene fusion in Papaver species that diverged 16.8 million years ago.</title>
        <authorList>
            <person name="Catania T."/>
        </authorList>
    </citation>
    <scope>NUCLEOTIDE SEQUENCE</scope>
    <source>
        <strain evidence="3">S-191538</strain>
    </source>
</reference>
<dbReference type="GO" id="GO:0030246">
    <property type="term" value="F:carbohydrate binding"/>
    <property type="evidence" value="ECO:0007669"/>
    <property type="project" value="InterPro"/>
</dbReference>
<feature type="non-terminal residue" evidence="3">
    <location>
        <position position="306"/>
    </location>
</feature>
<dbReference type="CDD" id="cd14752">
    <property type="entry name" value="GH31_N"/>
    <property type="match status" value="1"/>
</dbReference>
<comment type="caution">
    <text evidence="3">The sequence shown here is derived from an EMBL/GenBank/DDBJ whole genome shotgun (WGS) entry which is preliminary data.</text>
</comment>
<gene>
    <name evidence="3" type="ORF">MKW94_002849</name>
</gene>
<feature type="domain" description="Glycoside hydrolase family 31 N-terminal" evidence="2">
    <location>
        <begin position="70"/>
        <end position="254"/>
    </location>
</feature>
<keyword evidence="4" id="KW-1185">Reference proteome</keyword>
<evidence type="ECO:0000256" key="1">
    <source>
        <dbReference type="SAM" id="SignalP"/>
    </source>
</evidence>
<protein>
    <recommendedName>
        <fullName evidence="2">Glycoside hydrolase family 31 N-terminal domain-containing protein</fullName>
    </recommendedName>
</protein>
<dbReference type="EMBL" id="JAJJMA010137504">
    <property type="protein sequence ID" value="MCL7033697.1"/>
    <property type="molecule type" value="Genomic_DNA"/>
</dbReference>
<accession>A0AA41S5U6</accession>
<evidence type="ECO:0000313" key="4">
    <source>
        <dbReference type="Proteomes" id="UP001177140"/>
    </source>
</evidence>
<dbReference type="AlphaFoldDB" id="A0AA41S5U6"/>
<feature type="signal peptide" evidence="1">
    <location>
        <begin position="1"/>
        <end position="24"/>
    </location>
</feature>
<dbReference type="Pfam" id="PF13802">
    <property type="entry name" value="Gal_mutarotas_2"/>
    <property type="match status" value="1"/>
</dbReference>
<organism evidence="3 4">
    <name type="scientific">Papaver nudicaule</name>
    <name type="common">Iceland poppy</name>
    <dbReference type="NCBI Taxonomy" id="74823"/>
    <lineage>
        <taxon>Eukaryota</taxon>
        <taxon>Viridiplantae</taxon>
        <taxon>Streptophyta</taxon>
        <taxon>Embryophyta</taxon>
        <taxon>Tracheophyta</taxon>
        <taxon>Spermatophyta</taxon>
        <taxon>Magnoliopsida</taxon>
        <taxon>Ranunculales</taxon>
        <taxon>Papaveraceae</taxon>
        <taxon>Papaveroideae</taxon>
        <taxon>Papaver</taxon>
    </lineage>
</organism>
<sequence>MTQSFKDFLFVTSVLFFFSSTTNADDPIGYGYKLRSVKVDASGKSLVAVLDILQNSSMYGPDIQNLELQASFETTDRLRVHITDLNNQRWEIPEQIISRNVTANSTSAYSLLETDPTPSSLTIEGSDLIFEIHNDSSFGFTVSRKSTGDVLFNTTGGNASDPNSNLFVFKDQYIQISTSLPANKSSLYGLGEQTKRTFRMKSGDKKTLWSSDTPSLSVDNSLYGSHPFYIDVRSPMKDGQAAGTTHGVLFLNSNGMDILYEDSKLTYKTIGGVVDFYFFAGPSPKSVINQYTEFIGRPAPMPYWAF</sequence>
<dbReference type="GO" id="GO:0004553">
    <property type="term" value="F:hydrolase activity, hydrolyzing O-glycosyl compounds"/>
    <property type="evidence" value="ECO:0007669"/>
    <property type="project" value="TreeGrafter"/>
</dbReference>
<dbReference type="PANTHER" id="PTHR22762:SF133">
    <property type="entry name" value="P-TYPE DOMAIN-CONTAINING PROTEIN"/>
    <property type="match status" value="1"/>
</dbReference>
<dbReference type="GO" id="GO:0005975">
    <property type="term" value="P:carbohydrate metabolic process"/>
    <property type="evidence" value="ECO:0007669"/>
    <property type="project" value="InterPro"/>
</dbReference>
<dbReference type="SUPFAM" id="SSF74650">
    <property type="entry name" value="Galactose mutarotase-like"/>
    <property type="match status" value="1"/>
</dbReference>
<proteinExistence type="predicted"/>
<keyword evidence="1" id="KW-0732">Signal</keyword>
<dbReference type="InterPro" id="IPR025887">
    <property type="entry name" value="Glyco_hydro_31_N_dom"/>
</dbReference>
<name>A0AA41S5U6_PAPNU</name>
<feature type="chain" id="PRO_5041236048" description="Glycoside hydrolase family 31 N-terminal domain-containing protein" evidence="1">
    <location>
        <begin position="25"/>
        <end position="306"/>
    </location>
</feature>
<dbReference type="Gene3D" id="2.60.40.1760">
    <property type="entry name" value="glycosyl hydrolase (family 31)"/>
    <property type="match status" value="1"/>
</dbReference>
<dbReference type="PANTHER" id="PTHR22762">
    <property type="entry name" value="ALPHA-GLUCOSIDASE"/>
    <property type="match status" value="1"/>
</dbReference>
<dbReference type="Proteomes" id="UP001177140">
    <property type="component" value="Unassembled WGS sequence"/>
</dbReference>
<dbReference type="InterPro" id="IPR011013">
    <property type="entry name" value="Gal_mutarotase_sf_dom"/>
</dbReference>